<dbReference type="VEuPathDB" id="FungiDB:BD410DRAFT_301231"/>
<evidence type="ECO:0000313" key="2">
    <source>
        <dbReference type="Proteomes" id="UP000294933"/>
    </source>
</evidence>
<protein>
    <submittedName>
        <fullName evidence="1">Uncharacterized protein</fullName>
    </submittedName>
</protein>
<dbReference type="Proteomes" id="UP000294933">
    <property type="component" value="Unassembled WGS sequence"/>
</dbReference>
<reference evidence="1 2" key="1">
    <citation type="submission" date="2018-06" db="EMBL/GenBank/DDBJ databases">
        <title>A transcriptomic atlas of mushroom development highlights an independent origin of complex multicellularity.</title>
        <authorList>
            <consortium name="DOE Joint Genome Institute"/>
            <person name="Krizsan K."/>
            <person name="Almasi E."/>
            <person name="Merenyi Z."/>
            <person name="Sahu N."/>
            <person name="Viragh M."/>
            <person name="Koszo T."/>
            <person name="Mondo S."/>
            <person name="Kiss B."/>
            <person name="Balint B."/>
            <person name="Kues U."/>
            <person name="Barry K."/>
            <person name="Hegedus J.C."/>
            <person name="Henrissat B."/>
            <person name="Johnson J."/>
            <person name="Lipzen A."/>
            <person name="Ohm R."/>
            <person name="Nagy I."/>
            <person name="Pangilinan J."/>
            <person name="Yan J."/>
            <person name="Xiong Y."/>
            <person name="Grigoriev I.V."/>
            <person name="Hibbett D.S."/>
            <person name="Nagy L.G."/>
        </authorList>
    </citation>
    <scope>NUCLEOTIDE SEQUENCE [LARGE SCALE GENOMIC DNA]</scope>
    <source>
        <strain evidence="1 2">SZMC22713</strain>
    </source>
</reference>
<name>A0A4Y7Q3A1_9AGAM</name>
<dbReference type="AlphaFoldDB" id="A0A4Y7Q3A1"/>
<organism evidence="1 2">
    <name type="scientific">Rickenella mellea</name>
    <dbReference type="NCBI Taxonomy" id="50990"/>
    <lineage>
        <taxon>Eukaryota</taxon>
        <taxon>Fungi</taxon>
        <taxon>Dikarya</taxon>
        <taxon>Basidiomycota</taxon>
        <taxon>Agaricomycotina</taxon>
        <taxon>Agaricomycetes</taxon>
        <taxon>Hymenochaetales</taxon>
        <taxon>Rickenellaceae</taxon>
        <taxon>Rickenella</taxon>
    </lineage>
</organism>
<dbReference type="EMBL" id="ML170181">
    <property type="protein sequence ID" value="TDL21349.1"/>
    <property type="molecule type" value="Genomic_DNA"/>
</dbReference>
<evidence type="ECO:0000313" key="1">
    <source>
        <dbReference type="EMBL" id="TDL21349.1"/>
    </source>
</evidence>
<gene>
    <name evidence="1" type="ORF">BD410DRAFT_301231</name>
</gene>
<sequence length="395" mass="42695">MFAVKTNEDLMNAKDSLGNPVFSGASEDNLHTATSVINQLSAYRPSNNPRAFLASSLRSTLNPVPTGAWGLSIRAGNATFVSGSQTNALRQASRQSAKGVHRPTSLGDFFIDDVLTIVAKIAGEIITFTVSTFVELVKVAATIVGKILDIDVSGFLAWLGALFDWDEILRTGKCINNILTVGLVRVESQIQYFEPVVRRIFAEAKISLKTLGPQIPSNSVTNNPISIPPDFSQFGMDIGKFASAIIDNPLAQFVEDKILNNGILYHLRSTISVDGLPDITTLMTDFWLNVVQPALDELYTDGKATFEDLKALFSSLTTGGQGLGNISILQLLERIGIDVLVLILDVLENIAVAFLELAVDLLSVVGAFLDAHVHVPFFSALWNELTGSDFVLLAL</sequence>
<dbReference type="STRING" id="50990.A0A4Y7Q3A1"/>
<keyword evidence="2" id="KW-1185">Reference proteome</keyword>
<proteinExistence type="predicted"/>
<dbReference type="OrthoDB" id="3235083at2759"/>
<accession>A0A4Y7Q3A1</accession>